<dbReference type="InterPro" id="IPR032063">
    <property type="entry name" value="MavL-like"/>
</dbReference>
<dbReference type="GO" id="GO:0016740">
    <property type="term" value="F:transferase activity"/>
    <property type="evidence" value="ECO:0007669"/>
    <property type="project" value="UniProtKB-KW"/>
</dbReference>
<keyword evidence="1" id="KW-0808">Transferase</keyword>
<protein>
    <submittedName>
        <fullName evidence="1">UDP-N-acetylglucosamine 1-carboxyvinyltransferase</fullName>
    </submittedName>
</protein>
<reference evidence="1" key="2">
    <citation type="journal article" date="2015" name="Gigascience">
        <title>Reconstructing a comprehensive transcriptome assembly of a white-pupal translocated strain of the pest fruit fly Bactrocera cucurbitae.</title>
        <authorList>
            <person name="Sim S.B."/>
            <person name="Calla B."/>
            <person name="Hall B."/>
            <person name="DeRego T."/>
            <person name="Geib S.M."/>
        </authorList>
    </citation>
    <scope>NUCLEOTIDE SEQUENCE</scope>
</reference>
<gene>
    <name evidence="1" type="primary">murA_1</name>
    <name evidence="1" type="ORF">g.11832</name>
</gene>
<dbReference type="Pfam" id="PF16062">
    <property type="entry name" value="MavL-like"/>
    <property type="match status" value="1"/>
</dbReference>
<dbReference type="EMBL" id="GBXI01003530">
    <property type="protein sequence ID" value="JAD10762.1"/>
    <property type="molecule type" value="Transcribed_RNA"/>
</dbReference>
<evidence type="ECO:0000313" key="1">
    <source>
        <dbReference type="EMBL" id="JAD10762.1"/>
    </source>
</evidence>
<name>A0A0A1XIH7_ZEUCU</name>
<dbReference type="AlphaFoldDB" id="A0A0A1XIH7"/>
<sequence length="121" mass="14005">MLCKNWFKPKTSKFDDKGFEQIWPTYGAHITLTEVGKALLHKSVNLQKPDISDIDVERFIAKSLSFPIKFGRDTCRVMSQPKERYEEIKKQIASAYPIIHERVVGLYLAFLEHKCKYGGLV</sequence>
<reference evidence="1" key="1">
    <citation type="submission" date="2014-11" db="EMBL/GenBank/DDBJ databases">
        <authorList>
            <person name="Geib S."/>
        </authorList>
    </citation>
    <scope>NUCLEOTIDE SEQUENCE</scope>
</reference>
<organism evidence="1">
    <name type="scientific">Zeugodacus cucurbitae</name>
    <name type="common">Melon fruit fly</name>
    <name type="synonym">Bactrocera cucurbitae</name>
    <dbReference type="NCBI Taxonomy" id="28588"/>
    <lineage>
        <taxon>Eukaryota</taxon>
        <taxon>Metazoa</taxon>
        <taxon>Ecdysozoa</taxon>
        <taxon>Arthropoda</taxon>
        <taxon>Hexapoda</taxon>
        <taxon>Insecta</taxon>
        <taxon>Pterygota</taxon>
        <taxon>Neoptera</taxon>
        <taxon>Endopterygota</taxon>
        <taxon>Diptera</taxon>
        <taxon>Brachycera</taxon>
        <taxon>Muscomorpha</taxon>
        <taxon>Tephritoidea</taxon>
        <taxon>Tephritidae</taxon>
        <taxon>Zeugodacus</taxon>
        <taxon>Zeugodacus</taxon>
    </lineage>
</organism>
<proteinExistence type="predicted"/>
<accession>A0A0A1XIH7</accession>